<evidence type="ECO:0000313" key="4">
    <source>
        <dbReference type="Proteomes" id="UP000623681"/>
    </source>
</evidence>
<dbReference type="SUPFAM" id="SSF53335">
    <property type="entry name" value="S-adenosyl-L-methionine-dependent methyltransferases"/>
    <property type="match status" value="1"/>
</dbReference>
<comment type="caution">
    <text evidence="3">The sequence shown here is derived from an EMBL/GenBank/DDBJ whole genome shotgun (WGS) entry which is preliminary data.</text>
</comment>
<evidence type="ECO:0000313" key="3">
    <source>
        <dbReference type="EMBL" id="MBL4931844.1"/>
    </source>
</evidence>
<accession>A0A937K4G2</accession>
<sequence length="278" mass="32323">MMNRNIINEIEKLSKRPKLFEKGTGNIWTEPYISTQMLKAHLDYKSDRASRNIEKVKKTVTFLKETTNKGEGILDLGCGPGLYAEEFCRNGYKVTGIDFSSNSINYAKESANKQGLNIEYRCEDMFNINYNEKYDTVIQVFGEVNTFSDENRNKLFDKVKNALKPGGLFIFDVSTPVHRRKNGLNKNWYVSDCGFWRGEAHIVFEEGFEYSDNIWLDQFIVIDNEEIKVYRNWFHEYTLNTIKEIVLENGFSKVNVLNGLYSKEVEEDSEWLTVIAAK</sequence>
<evidence type="ECO:0000259" key="2">
    <source>
        <dbReference type="Pfam" id="PF13649"/>
    </source>
</evidence>
<dbReference type="InterPro" id="IPR029063">
    <property type="entry name" value="SAM-dependent_MTases_sf"/>
</dbReference>
<dbReference type="GO" id="GO:0032259">
    <property type="term" value="P:methylation"/>
    <property type="evidence" value="ECO:0007669"/>
    <property type="project" value="UniProtKB-KW"/>
</dbReference>
<organism evidence="3 4">
    <name type="scientific">Clostridium paridis</name>
    <dbReference type="NCBI Taxonomy" id="2803863"/>
    <lineage>
        <taxon>Bacteria</taxon>
        <taxon>Bacillati</taxon>
        <taxon>Bacillota</taxon>
        <taxon>Clostridia</taxon>
        <taxon>Eubacteriales</taxon>
        <taxon>Clostridiaceae</taxon>
        <taxon>Clostridium</taxon>
    </lineage>
</organism>
<gene>
    <name evidence="3" type="ORF">JK634_08510</name>
</gene>
<reference evidence="3" key="1">
    <citation type="submission" date="2021-01" db="EMBL/GenBank/DDBJ databases">
        <title>Genome public.</title>
        <authorList>
            <person name="Liu C."/>
            <person name="Sun Q."/>
        </authorList>
    </citation>
    <scope>NUCLEOTIDE SEQUENCE</scope>
    <source>
        <strain evidence="3">YIM B02565</strain>
    </source>
</reference>
<proteinExistence type="predicted"/>
<dbReference type="InterPro" id="IPR041698">
    <property type="entry name" value="Methyltransf_25"/>
</dbReference>
<feature type="domain" description="Methyltransferase" evidence="2">
    <location>
        <begin position="73"/>
        <end position="167"/>
    </location>
</feature>
<dbReference type="Pfam" id="PF13649">
    <property type="entry name" value="Methyltransf_25"/>
    <property type="match status" value="1"/>
</dbReference>
<keyword evidence="3" id="KW-0489">Methyltransferase</keyword>
<keyword evidence="1" id="KW-0808">Transferase</keyword>
<dbReference type="Gene3D" id="3.40.50.150">
    <property type="entry name" value="Vaccinia Virus protein VP39"/>
    <property type="match status" value="1"/>
</dbReference>
<dbReference type="EMBL" id="JAESWA010000022">
    <property type="protein sequence ID" value="MBL4931844.1"/>
    <property type="molecule type" value="Genomic_DNA"/>
</dbReference>
<evidence type="ECO:0000256" key="1">
    <source>
        <dbReference type="ARBA" id="ARBA00022679"/>
    </source>
</evidence>
<dbReference type="GO" id="GO:0008168">
    <property type="term" value="F:methyltransferase activity"/>
    <property type="evidence" value="ECO:0007669"/>
    <property type="project" value="UniProtKB-KW"/>
</dbReference>
<dbReference type="PANTHER" id="PTHR43861">
    <property type="entry name" value="TRANS-ACONITATE 2-METHYLTRANSFERASE-RELATED"/>
    <property type="match status" value="1"/>
</dbReference>
<name>A0A937K4G2_9CLOT</name>
<protein>
    <submittedName>
        <fullName evidence="3">Class I SAM-dependent methyltransferase</fullName>
    </submittedName>
</protein>
<dbReference type="CDD" id="cd02440">
    <property type="entry name" value="AdoMet_MTases"/>
    <property type="match status" value="1"/>
</dbReference>
<dbReference type="AlphaFoldDB" id="A0A937K4G2"/>
<dbReference type="Gene3D" id="2.20.25.110">
    <property type="entry name" value="S-adenosyl-L-methionine-dependent methyltransferases"/>
    <property type="match status" value="1"/>
</dbReference>
<keyword evidence="4" id="KW-1185">Reference proteome</keyword>
<dbReference type="Proteomes" id="UP000623681">
    <property type="component" value="Unassembled WGS sequence"/>
</dbReference>